<dbReference type="CDD" id="cd03443">
    <property type="entry name" value="PaaI_thioesterase"/>
    <property type="match status" value="1"/>
</dbReference>
<sequence length="178" mass="18763">MTSGPSRRRSLTVSWSDPALSAGAAPGMSGLDFVRAMTSGELPHPPIADVLGLRLSEVEPGRVVFSVEPGEQHYNPIGSVHGGLACTIFDSAMGCAVHTELPGGVGYTTLEIKVNFLRPIFASTGEILCEGRALHVGRTTATAEARLTDRSGRLLGHATTTCMVFRGDRSQGQREGES</sequence>
<evidence type="ECO:0000313" key="3">
    <source>
        <dbReference type="EMBL" id="AHY47817.1"/>
    </source>
</evidence>
<name>A0A023X5R6_RUBRA</name>
<dbReference type="EMBL" id="JAWXXX010000001">
    <property type="protein sequence ID" value="MDX5892456.1"/>
    <property type="molecule type" value="Genomic_DNA"/>
</dbReference>
<evidence type="ECO:0000256" key="1">
    <source>
        <dbReference type="ARBA" id="ARBA00022801"/>
    </source>
</evidence>
<dbReference type="PATRIC" id="fig|42256.3.peg.2582"/>
<keyword evidence="5" id="KW-1185">Reference proteome</keyword>
<dbReference type="Gene3D" id="3.10.129.10">
    <property type="entry name" value="Hotdog Thioesterase"/>
    <property type="match status" value="1"/>
</dbReference>
<dbReference type="HOGENOM" id="CLU_089876_3_0_11"/>
<dbReference type="Proteomes" id="UP000025229">
    <property type="component" value="Chromosome"/>
</dbReference>
<evidence type="ECO:0000313" key="5">
    <source>
        <dbReference type="Proteomes" id="UP000025229"/>
    </source>
</evidence>
<evidence type="ECO:0000313" key="4">
    <source>
        <dbReference type="EMBL" id="MDX5892456.1"/>
    </source>
</evidence>
<dbReference type="PANTHER" id="PTHR43240:SF1">
    <property type="entry name" value="BLR5584 PROTEIN"/>
    <property type="match status" value="1"/>
</dbReference>
<evidence type="ECO:0000259" key="2">
    <source>
        <dbReference type="Pfam" id="PF03061"/>
    </source>
</evidence>
<dbReference type="GO" id="GO:0061522">
    <property type="term" value="F:1,4-dihydroxy-2-naphthoyl-CoA thioesterase activity"/>
    <property type="evidence" value="ECO:0007669"/>
    <property type="project" value="TreeGrafter"/>
</dbReference>
<dbReference type="KEGG" id="rrd:RradSPS_2534"/>
<dbReference type="SUPFAM" id="SSF54637">
    <property type="entry name" value="Thioesterase/thiol ester dehydrase-isomerase"/>
    <property type="match status" value="1"/>
</dbReference>
<dbReference type="GO" id="GO:0005829">
    <property type="term" value="C:cytosol"/>
    <property type="evidence" value="ECO:0007669"/>
    <property type="project" value="TreeGrafter"/>
</dbReference>
<dbReference type="AlphaFoldDB" id="A0A023X5R6"/>
<gene>
    <name evidence="3" type="ORF">RradSPS_2534</name>
    <name evidence="4" type="ORF">SIL72_00300</name>
</gene>
<accession>A0A023X5R6</accession>
<keyword evidence="1 4" id="KW-0378">Hydrolase</keyword>
<dbReference type="NCBIfam" id="TIGR00369">
    <property type="entry name" value="unchar_dom_1"/>
    <property type="match status" value="1"/>
</dbReference>
<feature type="domain" description="Thioesterase" evidence="2">
    <location>
        <begin position="78"/>
        <end position="154"/>
    </location>
</feature>
<dbReference type="EMBL" id="CP007514">
    <property type="protein sequence ID" value="AHY47817.1"/>
    <property type="molecule type" value="Genomic_DNA"/>
</dbReference>
<dbReference type="STRING" id="42256.RradSPS_2534"/>
<dbReference type="RefSeq" id="WP_038683114.1">
    <property type="nucleotide sequence ID" value="NZ_CP007514.1"/>
</dbReference>
<dbReference type="Proteomes" id="UP001281130">
    <property type="component" value="Unassembled WGS sequence"/>
</dbReference>
<reference evidence="4" key="2">
    <citation type="submission" date="2023-11" db="EMBL/GenBank/DDBJ databases">
        <title>MicrobeMod: A computational toolkit for identifying prokaryotic methylation and restriction-modification with nanopore sequencing.</title>
        <authorList>
            <person name="Crits-Christoph A."/>
            <person name="Kang S.C."/>
            <person name="Lee H."/>
            <person name="Ostrov N."/>
        </authorList>
    </citation>
    <scope>NUCLEOTIDE SEQUENCE</scope>
    <source>
        <strain evidence="4">ATCC 51242</strain>
    </source>
</reference>
<dbReference type="PANTHER" id="PTHR43240">
    <property type="entry name" value="1,4-DIHYDROXY-2-NAPHTHOYL-COA THIOESTERASE 1"/>
    <property type="match status" value="1"/>
</dbReference>
<reference evidence="3 5" key="1">
    <citation type="submission" date="2014-03" db="EMBL/GenBank/DDBJ databases">
        <title>Complete genome sequence of the Radio-Resistant Rubrobacter radiotolerans RSPS-4.</title>
        <authorList>
            <person name="Egas C.C."/>
            <person name="Barroso C.C."/>
            <person name="Froufe H.J.C."/>
            <person name="Pacheco J.J."/>
            <person name="Albuquerque L.L."/>
            <person name="da Costa M.M.S."/>
        </authorList>
    </citation>
    <scope>NUCLEOTIDE SEQUENCE [LARGE SCALE GENOMIC DNA]</scope>
    <source>
        <strain evidence="3 5">RSPS-4</strain>
    </source>
</reference>
<protein>
    <submittedName>
        <fullName evidence="4">PaaI family thioesterase</fullName>
        <ecNumber evidence="4">3.1.2.-</ecNumber>
    </submittedName>
</protein>
<dbReference type="EC" id="3.1.2.-" evidence="4"/>
<organism evidence="3 5">
    <name type="scientific">Rubrobacter radiotolerans</name>
    <name type="common">Arthrobacter radiotolerans</name>
    <dbReference type="NCBI Taxonomy" id="42256"/>
    <lineage>
        <taxon>Bacteria</taxon>
        <taxon>Bacillati</taxon>
        <taxon>Actinomycetota</taxon>
        <taxon>Rubrobacteria</taxon>
        <taxon>Rubrobacterales</taxon>
        <taxon>Rubrobacteraceae</taxon>
        <taxon>Rubrobacter</taxon>
    </lineage>
</organism>
<dbReference type="InterPro" id="IPR029069">
    <property type="entry name" value="HotDog_dom_sf"/>
</dbReference>
<dbReference type="InterPro" id="IPR003736">
    <property type="entry name" value="PAAI_dom"/>
</dbReference>
<dbReference type="eggNOG" id="COG2050">
    <property type="taxonomic scope" value="Bacteria"/>
</dbReference>
<proteinExistence type="predicted"/>
<dbReference type="Pfam" id="PF03061">
    <property type="entry name" value="4HBT"/>
    <property type="match status" value="1"/>
</dbReference>
<dbReference type="InterPro" id="IPR006683">
    <property type="entry name" value="Thioestr_dom"/>
</dbReference>